<dbReference type="Proteomes" id="UP000261245">
    <property type="component" value="Unassembled WGS sequence"/>
</dbReference>
<dbReference type="EMBL" id="QSCI01000013">
    <property type="protein sequence ID" value="RGX96650.1"/>
    <property type="molecule type" value="Genomic_DNA"/>
</dbReference>
<accession>A0AA92V6K8</accession>
<protein>
    <submittedName>
        <fullName evidence="4">Uncharacterized protein</fullName>
    </submittedName>
</protein>
<gene>
    <name evidence="4" type="ORF">DW064_04130</name>
    <name evidence="2" type="ORF">DWW35_05580</name>
    <name evidence="3" type="ORF">DXA63_04945</name>
    <name evidence="1" type="ORF">DXB80_11255</name>
</gene>
<sequence length="72" mass="8387">MGRMMTDKTPRLWHVVGSNLNYAFIINNDTILEKTADGALDVYDAHMNPVKNYRLPAKQFDKAIKQLNRFFK</sequence>
<evidence type="ECO:0000313" key="4">
    <source>
        <dbReference type="EMBL" id="RHK49404.1"/>
    </source>
</evidence>
<evidence type="ECO:0000313" key="1">
    <source>
        <dbReference type="EMBL" id="RGN06373.1"/>
    </source>
</evidence>
<evidence type="ECO:0000313" key="3">
    <source>
        <dbReference type="EMBL" id="RGX96650.1"/>
    </source>
</evidence>
<dbReference type="EMBL" id="QSUC01000035">
    <property type="protein sequence ID" value="RGN06373.1"/>
    <property type="molecule type" value="Genomic_DNA"/>
</dbReference>
<dbReference type="Proteomes" id="UP000284562">
    <property type="component" value="Unassembled WGS sequence"/>
</dbReference>
<evidence type="ECO:0000313" key="7">
    <source>
        <dbReference type="Proteomes" id="UP000285236"/>
    </source>
</evidence>
<comment type="caution">
    <text evidence="4">The sequence shown here is derived from an EMBL/GenBank/DDBJ whole genome shotgun (WGS) entry which is preliminary data.</text>
</comment>
<evidence type="ECO:0000313" key="6">
    <source>
        <dbReference type="Proteomes" id="UP000284562"/>
    </source>
</evidence>
<evidence type="ECO:0000313" key="5">
    <source>
        <dbReference type="Proteomes" id="UP000261245"/>
    </source>
</evidence>
<reference evidence="5 6" key="1">
    <citation type="submission" date="2018-08" db="EMBL/GenBank/DDBJ databases">
        <title>A genome reference for cultivated species of the human gut microbiota.</title>
        <authorList>
            <person name="Zou Y."/>
            <person name="Xue W."/>
            <person name="Luo G."/>
        </authorList>
    </citation>
    <scope>NUCLEOTIDE SEQUENCE [LARGE SCALE GENOMIC DNA]</scope>
    <source>
        <strain evidence="2 7">AF15-25</strain>
        <strain evidence="4 6">AF43-2</strain>
        <strain evidence="3 8">OF03-3</strain>
        <strain evidence="1 5">OM06-11</strain>
    </source>
</reference>
<dbReference type="EMBL" id="QRYP01000010">
    <property type="protein sequence ID" value="RGU98182.1"/>
    <property type="molecule type" value="Genomic_DNA"/>
</dbReference>
<name>A0AA92V6K8_9BACT</name>
<organism evidence="4 6">
    <name type="scientific">Segatella copri</name>
    <dbReference type="NCBI Taxonomy" id="165179"/>
    <lineage>
        <taxon>Bacteria</taxon>
        <taxon>Pseudomonadati</taxon>
        <taxon>Bacteroidota</taxon>
        <taxon>Bacteroidia</taxon>
        <taxon>Bacteroidales</taxon>
        <taxon>Prevotellaceae</taxon>
        <taxon>Segatella</taxon>
    </lineage>
</organism>
<dbReference type="Proteomes" id="UP000285236">
    <property type="component" value="Unassembled WGS sequence"/>
</dbReference>
<dbReference type="Proteomes" id="UP000285604">
    <property type="component" value="Unassembled WGS sequence"/>
</dbReference>
<proteinExistence type="predicted"/>
<evidence type="ECO:0000313" key="8">
    <source>
        <dbReference type="Proteomes" id="UP000285604"/>
    </source>
</evidence>
<dbReference type="EMBL" id="QRNN01000010">
    <property type="protein sequence ID" value="RHK49404.1"/>
    <property type="molecule type" value="Genomic_DNA"/>
</dbReference>
<evidence type="ECO:0000313" key="2">
    <source>
        <dbReference type="EMBL" id="RGU98182.1"/>
    </source>
</evidence>
<dbReference type="AlphaFoldDB" id="A0AA92V6K8"/>